<keyword evidence="10" id="KW-0393">Immunoglobulin domain</keyword>
<keyword evidence="4 12" id="KW-0732">Signal</keyword>
<keyword evidence="15" id="KW-1185">Reference proteome</keyword>
<dbReference type="SMART" id="SM00409">
    <property type="entry name" value="IG"/>
    <property type="match status" value="2"/>
</dbReference>
<evidence type="ECO:0000256" key="1">
    <source>
        <dbReference type="ARBA" id="ARBA00004251"/>
    </source>
</evidence>
<dbReference type="InterPro" id="IPR013106">
    <property type="entry name" value="Ig_V-set"/>
</dbReference>
<dbReference type="InterPro" id="IPR003599">
    <property type="entry name" value="Ig_sub"/>
</dbReference>
<feature type="domain" description="Ig-like" evidence="13">
    <location>
        <begin position="228"/>
        <end position="306"/>
    </location>
</feature>
<dbReference type="GO" id="GO:0042130">
    <property type="term" value="P:negative regulation of T cell proliferation"/>
    <property type="evidence" value="ECO:0007669"/>
    <property type="project" value="TreeGrafter"/>
</dbReference>
<evidence type="ECO:0000313" key="14">
    <source>
        <dbReference type="EMBL" id="KAI7802251.1"/>
    </source>
</evidence>
<dbReference type="GO" id="GO:0007166">
    <property type="term" value="P:cell surface receptor signaling pathway"/>
    <property type="evidence" value="ECO:0007669"/>
    <property type="project" value="TreeGrafter"/>
</dbReference>
<feature type="domain" description="Ig-like" evidence="13">
    <location>
        <begin position="321"/>
        <end position="415"/>
    </location>
</feature>
<dbReference type="PANTHER" id="PTHR25466:SF9">
    <property type="entry name" value="FIBRONECTIN TYPE-III DOMAIN-CONTAINING PROTEIN"/>
    <property type="match status" value="1"/>
</dbReference>
<reference evidence="14" key="1">
    <citation type="submission" date="2021-02" db="EMBL/GenBank/DDBJ databases">
        <title>Comparative genomics reveals that relaxation of natural selection precedes convergent phenotypic evolution of cavefish.</title>
        <authorList>
            <person name="Peng Z."/>
        </authorList>
    </citation>
    <scope>NUCLEOTIDE SEQUENCE</scope>
    <source>
        <tissue evidence="14">Muscle</tissue>
    </source>
</reference>
<comment type="subcellular location">
    <subcellularLocation>
        <location evidence="1">Cell membrane</location>
        <topology evidence="1">Single-pass type I membrane protein</topology>
    </subcellularLocation>
</comment>
<keyword evidence="6 11" id="KW-0472">Membrane</keyword>
<evidence type="ECO:0000256" key="4">
    <source>
        <dbReference type="ARBA" id="ARBA00022729"/>
    </source>
</evidence>
<evidence type="ECO:0000256" key="7">
    <source>
        <dbReference type="ARBA" id="ARBA00023157"/>
    </source>
</evidence>
<dbReference type="InterPro" id="IPR036179">
    <property type="entry name" value="Ig-like_dom_sf"/>
</dbReference>
<evidence type="ECO:0000259" key="13">
    <source>
        <dbReference type="PROSITE" id="PS50835"/>
    </source>
</evidence>
<feature type="transmembrane region" description="Helical" evidence="11">
    <location>
        <begin position="477"/>
        <end position="499"/>
    </location>
</feature>
<dbReference type="GO" id="GO:0006955">
    <property type="term" value="P:immune response"/>
    <property type="evidence" value="ECO:0007669"/>
    <property type="project" value="TreeGrafter"/>
</dbReference>
<evidence type="ECO:0000256" key="3">
    <source>
        <dbReference type="ARBA" id="ARBA00022692"/>
    </source>
</evidence>
<feature type="domain" description="Ig-like" evidence="13">
    <location>
        <begin position="123"/>
        <end position="218"/>
    </location>
</feature>
<dbReference type="PROSITE" id="PS50835">
    <property type="entry name" value="IG_LIKE"/>
    <property type="match status" value="3"/>
</dbReference>
<protein>
    <submittedName>
        <fullName evidence="14">Hemicentin-1-like</fullName>
    </submittedName>
</protein>
<dbReference type="InterPro" id="IPR007110">
    <property type="entry name" value="Ig-like_dom"/>
</dbReference>
<dbReference type="GO" id="GO:0031295">
    <property type="term" value="P:T cell costimulation"/>
    <property type="evidence" value="ECO:0007669"/>
    <property type="project" value="TreeGrafter"/>
</dbReference>
<evidence type="ECO:0000256" key="6">
    <source>
        <dbReference type="ARBA" id="ARBA00023136"/>
    </source>
</evidence>
<name>A0A9W7TTF4_TRIRA</name>
<evidence type="ECO:0000256" key="12">
    <source>
        <dbReference type="SAM" id="SignalP"/>
    </source>
</evidence>
<comment type="caution">
    <text evidence="14">The sequence shown here is derived from an EMBL/GenBank/DDBJ whole genome shotgun (WGS) entry which is preliminary data.</text>
</comment>
<keyword evidence="8" id="KW-0675">Receptor</keyword>
<keyword evidence="2" id="KW-1003">Cell membrane</keyword>
<sequence length="509" mass="56653">MMSQTENLTILLALLLSGMLAKENPQPIFRALGGELEMGFCFGDYIAMYRITAEGRELLGESSTPVSPPEAFKGRINITGQDDGLLGLKIMNLQFSDSGSYIRECKTDEILENHHTHLYVCGEEISQQDMSLTPGTGANLLCKVGASEASQTTVKWYTDVHITSLFLDTKISLEPLQEDFKGHVKVSDKGSLLHVSDDLIKDRPHFVCLVMDGEQCMSFQTIALPEEPDIKSIYRSVGENVSLTCSVDHLRQNYWETPFGPVNSSKPVSFKETTGSQIFVSNNMKIGHYPLVIRSLSSNHSGTYKCFSTFLVEDYIMNVCPVHASSNVSFSTEDKNVSLTCRYISELQLGDKTDSVSILWLQNSNGEDVQIMDSEDPSLSMPKDLEGRVTYSKKDSSLVITNPKEEDSGTYWCVVLLDNTEYAASENNDNNNLMEASNDQDEEHEWFTDEELRDMCLYRQVTNLSFQITNIESKSNLTIYAVCGGVIALLGLIGIVVGIKMRAKKNSVI</sequence>
<dbReference type="AlphaFoldDB" id="A0A9W7TTF4"/>
<dbReference type="EMBL" id="JAFHDT010000012">
    <property type="protein sequence ID" value="KAI7802251.1"/>
    <property type="molecule type" value="Genomic_DNA"/>
</dbReference>
<dbReference type="InterPro" id="IPR013783">
    <property type="entry name" value="Ig-like_fold"/>
</dbReference>
<dbReference type="InterPro" id="IPR051713">
    <property type="entry name" value="T-cell_Activation_Regulation"/>
</dbReference>
<evidence type="ECO:0000256" key="2">
    <source>
        <dbReference type="ARBA" id="ARBA00022475"/>
    </source>
</evidence>
<feature type="signal peptide" evidence="12">
    <location>
        <begin position="1"/>
        <end position="21"/>
    </location>
</feature>
<keyword evidence="7" id="KW-1015">Disulfide bond</keyword>
<evidence type="ECO:0000256" key="10">
    <source>
        <dbReference type="ARBA" id="ARBA00023319"/>
    </source>
</evidence>
<evidence type="ECO:0000313" key="15">
    <source>
        <dbReference type="Proteomes" id="UP001059041"/>
    </source>
</evidence>
<dbReference type="SUPFAM" id="SSF48726">
    <property type="entry name" value="Immunoglobulin"/>
    <property type="match status" value="2"/>
</dbReference>
<gene>
    <name evidence="14" type="ORF">IRJ41_004978</name>
</gene>
<dbReference type="GO" id="GO:0071222">
    <property type="term" value="P:cellular response to lipopolysaccharide"/>
    <property type="evidence" value="ECO:0007669"/>
    <property type="project" value="TreeGrafter"/>
</dbReference>
<proteinExistence type="predicted"/>
<keyword evidence="9" id="KW-0325">Glycoprotein</keyword>
<organism evidence="14 15">
    <name type="scientific">Triplophysa rosa</name>
    <name type="common">Cave loach</name>
    <dbReference type="NCBI Taxonomy" id="992332"/>
    <lineage>
        <taxon>Eukaryota</taxon>
        <taxon>Metazoa</taxon>
        <taxon>Chordata</taxon>
        <taxon>Craniata</taxon>
        <taxon>Vertebrata</taxon>
        <taxon>Euteleostomi</taxon>
        <taxon>Actinopterygii</taxon>
        <taxon>Neopterygii</taxon>
        <taxon>Teleostei</taxon>
        <taxon>Ostariophysi</taxon>
        <taxon>Cypriniformes</taxon>
        <taxon>Nemacheilidae</taxon>
        <taxon>Triplophysa</taxon>
    </lineage>
</organism>
<evidence type="ECO:0000256" key="11">
    <source>
        <dbReference type="SAM" id="Phobius"/>
    </source>
</evidence>
<dbReference type="Pfam" id="PF07686">
    <property type="entry name" value="V-set"/>
    <property type="match status" value="1"/>
</dbReference>
<feature type="chain" id="PRO_5040869696" evidence="12">
    <location>
        <begin position="22"/>
        <end position="509"/>
    </location>
</feature>
<evidence type="ECO:0000256" key="9">
    <source>
        <dbReference type="ARBA" id="ARBA00023180"/>
    </source>
</evidence>
<dbReference type="GO" id="GO:0009897">
    <property type="term" value="C:external side of plasma membrane"/>
    <property type="evidence" value="ECO:0007669"/>
    <property type="project" value="TreeGrafter"/>
</dbReference>
<evidence type="ECO:0000256" key="5">
    <source>
        <dbReference type="ARBA" id="ARBA00022989"/>
    </source>
</evidence>
<dbReference type="Proteomes" id="UP001059041">
    <property type="component" value="Linkage Group LG12"/>
</dbReference>
<accession>A0A9W7TTF4</accession>
<dbReference type="PANTHER" id="PTHR25466">
    <property type="entry name" value="T-LYMPHOCYTE ACTIVATION ANTIGEN"/>
    <property type="match status" value="1"/>
</dbReference>
<keyword evidence="3 11" id="KW-0812">Transmembrane</keyword>
<dbReference type="GO" id="GO:0042102">
    <property type="term" value="P:positive regulation of T cell proliferation"/>
    <property type="evidence" value="ECO:0007669"/>
    <property type="project" value="TreeGrafter"/>
</dbReference>
<dbReference type="Gene3D" id="2.60.40.10">
    <property type="entry name" value="Immunoglobulins"/>
    <property type="match status" value="2"/>
</dbReference>
<keyword evidence="5 11" id="KW-1133">Transmembrane helix</keyword>
<evidence type="ECO:0000256" key="8">
    <source>
        <dbReference type="ARBA" id="ARBA00023170"/>
    </source>
</evidence>